<dbReference type="EMBL" id="JAHRIO010052160">
    <property type="protein sequence ID" value="MEQ2175850.1"/>
    <property type="molecule type" value="Genomic_DNA"/>
</dbReference>
<organism evidence="1 2">
    <name type="scientific">Goodea atripinnis</name>
    <dbReference type="NCBI Taxonomy" id="208336"/>
    <lineage>
        <taxon>Eukaryota</taxon>
        <taxon>Metazoa</taxon>
        <taxon>Chordata</taxon>
        <taxon>Craniata</taxon>
        <taxon>Vertebrata</taxon>
        <taxon>Euteleostomi</taxon>
        <taxon>Actinopterygii</taxon>
        <taxon>Neopterygii</taxon>
        <taxon>Teleostei</taxon>
        <taxon>Neoteleostei</taxon>
        <taxon>Acanthomorphata</taxon>
        <taxon>Ovalentaria</taxon>
        <taxon>Atherinomorphae</taxon>
        <taxon>Cyprinodontiformes</taxon>
        <taxon>Goodeidae</taxon>
        <taxon>Goodea</taxon>
    </lineage>
</organism>
<evidence type="ECO:0000313" key="1">
    <source>
        <dbReference type="EMBL" id="MEQ2175850.1"/>
    </source>
</evidence>
<sequence length="105" mass="12156">MAPWELDVNKTHEWRACCQQVDEQSRGRQANIIGCGGNDECWTEHSKARSLLLLVDVILAFYPFPALPYHLEVVATQCSIFTFITCHNHKQYWLAVFFVLNMNIL</sequence>
<protein>
    <submittedName>
        <fullName evidence="1">Uncharacterized protein</fullName>
    </submittedName>
</protein>
<accession>A0ABV0NWP8</accession>
<dbReference type="Proteomes" id="UP001476798">
    <property type="component" value="Unassembled WGS sequence"/>
</dbReference>
<gene>
    <name evidence="1" type="ORF">GOODEAATRI_021912</name>
</gene>
<comment type="caution">
    <text evidence="1">The sequence shown here is derived from an EMBL/GenBank/DDBJ whole genome shotgun (WGS) entry which is preliminary data.</text>
</comment>
<reference evidence="1 2" key="1">
    <citation type="submission" date="2021-06" db="EMBL/GenBank/DDBJ databases">
        <authorList>
            <person name="Palmer J.M."/>
        </authorList>
    </citation>
    <scope>NUCLEOTIDE SEQUENCE [LARGE SCALE GENOMIC DNA]</scope>
    <source>
        <strain evidence="1 2">GA_2019</strain>
        <tissue evidence="1">Muscle</tissue>
    </source>
</reference>
<evidence type="ECO:0000313" key="2">
    <source>
        <dbReference type="Proteomes" id="UP001476798"/>
    </source>
</evidence>
<keyword evidence="2" id="KW-1185">Reference proteome</keyword>
<name>A0ABV0NWP8_9TELE</name>
<proteinExistence type="predicted"/>